<feature type="modified residue" description="Phosphohistidine" evidence="18">
    <location>
        <position position="991"/>
    </location>
</feature>
<dbReference type="EC" id="2.7.13.3" evidence="4"/>
<keyword evidence="7" id="KW-0808">Transferase</keyword>
<dbReference type="CDD" id="cd00088">
    <property type="entry name" value="HPT"/>
    <property type="match status" value="1"/>
</dbReference>
<dbReference type="InterPro" id="IPR036641">
    <property type="entry name" value="HPT_dom_sf"/>
</dbReference>
<evidence type="ECO:0000256" key="14">
    <source>
        <dbReference type="ARBA" id="ARBA00023136"/>
    </source>
</evidence>
<keyword evidence="27" id="KW-1185">Reference proteome</keyword>
<dbReference type="Pfam" id="PF08447">
    <property type="entry name" value="PAS_3"/>
    <property type="match status" value="1"/>
</dbReference>
<feature type="domain" description="PAC" evidence="24">
    <location>
        <begin position="77"/>
        <end position="129"/>
    </location>
</feature>
<dbReference type="CDD" id="cd00130">
    <property type="entry name" value="PAS"/>
    <property type="match status" value="2"/>
</dbReference>
<dbReference type="InterPro" id="IPR004358">
    <property type="entry name" value="Sig_transdc_His_kin-like_C"/>
</dbReference>
<dbReference type="SUPFAM" id="SSF52172">
    <property type="entry name" value="CheY-like"/>
    <property type="match status" value="2"/>
</dbReference>
<dbReference type="PROSITE" id="PS50113">
    <property type="entry name" value="PAC"/>
    <property type="match status" value="2"/>
</dbReference>
<dbReference type="Pfam" id="PF01627">
    <property type="entry name" value="Hpt"/>
    <property type="match status" value="1"/>
</dbReference>
<dbReference type="PROSITE" id="PS50112">
    <property type="entry name" value="PAS"/>
    <property type="match status" value="1"/>
</dbReference>
<dbReference type="SMART" id="SM00387">
    <property type="entry name" value="HATPase_c"/>
    <property type="match status" value="1"/>
</dbReference>
<comment type="subunit">
    <text evidence="15">At low DSF concentrations, interacts with RpfF.</text>
</comment>
<dbReference type="Gene3D" id="2.10.70.100">
    <property type="match status" value="1"/>
</dbReference>
<keyword evidence="8" id="KW-0812">Transmembrane</keyword>
<dbReference type="SUPFAM" id="SSF55874">
    <property type="entry name" value="ATPase domain of HSP90 chaperone/DNA topoisomerase II/histidine kinase"/>
    <property type="match status" value="1"/>
</dbReference>
<keyword evidence="13" id="KW-0902">Two-component regulatory system</keyword>
<dbReference type="InterPro" id="IPR003594">
    <property type="entry name" value="HATPase_dom"/>
</dbReference>
<evidence type="ECO:0000256" key="9">
    <source>
        <dbReference type="ARBA" id="ARBA00022741"/>
    </source>
</evidence>
<evidence type="ECO:0000259" key="23">
    <source>
        <dbReference type="PROSITE" id="PS50112"/>
    </source>
</evidence>
<dbReference type="InterPro" id="IPR013655">
    <property type="entry name" value="PAS_fold_3"/>
</dbReference>
<evidence type="ECO:0000256" key="16">
    <source>
        <dbReference type="ARBA" id="ARBA00068150"/>
    </source>
</evidence>
<evidence type="ECO:0000256" key="5">
    <source>
        <dbReference type="ARBA" id="ARBA00022475"/>
    </source>
</evidence>
<feature type="domain" description="Response regulatory" evidence="22">
    <location>
        <begin position="802"/>
        <end position="920"/>
    </location>
</feature>
<comment type="similarity">
    <text evidence="3">In the N-terminal section; belongs to the phytochrome family.</text>
</comment>
<dbReference type="SUPFAM" id="SSF47226">
    <property type="entry name" value="Histidine-containing phosphotransfer domain, HPT domain"/>
    <property type="match status" value="1"/>
</dbReference>
<evidence type="ECO:0000313" key="27">
    <source>
        <dbReference type="Proteomes" id="UP000473525"/>
    </source>
</evidence>
<keyword evidence="12" id="KW-1133">Transmembrane helix</keyword>
<evidence type="ECO:0000259" key="24">
    <source>
        <dbReference type="PROSITE" id="PS50113"/>
    </source>
</evidence>
<name>A0A6L6XSQ0_9ACTN</name>
<comment type="catalytic activity">
    <reaction evidence="1">
        <text>ATP + protein L-histidine = ADP + protein N-phospho-L-histidine.</text>
        <dbReference type="EC" id="2.7.13.3"/>
    </reaction>
</comment>
<dbReference type="Pfam" id="PF00512">
    <property type="entry name" value="HisKA"/>
    <property type="match status" value="1"/>
</dbReference>
<dbReference type="SMART" id="SM00086">
    <property type="entry name" value="PAC"/>
    <property type="match status" value="2"/>
</dbReference>
<dbReference type="AlphaFoldDB" id="A0A6L6XSQ0"/>
<reference evidence="26 27" key="1">
    <citation type="submission" date="2019-12" db="EMBL/GenBank/DDBJ databases">
        <authorList>
            <person name="Huq M.A."/>
        </authorList>
    </citation>
    <scope>NUCLEOTIDE SEQUENCE [LARGE SCALE GENOMIC DNA]</scope>
    <source>
        <strain evidence="26 27">MAH-18</strain>
    </source>
</reference>
<evidence type="ECO:0000256" key="15">
    <source>
        <dbReference type="ARBA" id="ARBA00064003"/>
    </source>
</evidence>
<keyword evidence="10" id="KW-0418">Kinase</keyword>
<dbReference type="PROSITE" id="PS50109">
    <property type="entry name" value="HIS_KIN"/>
    <property type="match status" value="1"/>
</dbReference>
<comment type="subcellular location">
    <subcellularLocation>
        <location evidence="2">Cell membrane</location>
        <topology evidence="2">Multi-pass membrane protein</topology>
    </subcellularLocation>
</comment>
<evidence type="ECO:0000256" key="3">
    <source>
        <dbReference type="ARBA" id="ARBA00006402"/>
    </source>
</evidence>
<keyword evidence="11" id="KW-0067">ATP-binding</keyword>
<dbReference type="CDD" id="cd17546">
    <property type="entry name" value="REC_hyHK_CKI1_RcsC-like"/>
    <property type="match status" value="2"/>
</dbReference>
<dbReference type="PROSITE" id="PS50110">
    <property type="entry name" value="RESPONSE_REGULATORY"/>
    <property type="match status" value="2"/>
</dbReference>
<evidence type="ECO:0000256" key="19">
    <source>
        <dbReference type="PROSITE-ProRule" id="PRU00169"/>
    </source>
</evidence>
<dbReference type="Pfam" id="PF02518">
    <property type="entry name" value="HATPase_c"/>
    <property type="match status" value="1"/>
</dbReference>
<dbReference type="Proteomes" id="UP000473525">
    <property type="component" value="Unassembled WGS sequence"/>
</dbReference>
<dbReference type="InterPro" id="IPR001610">
    <property type="entry name" value="PAC"/>
</dbReference>
<dbReference type="PRINTS" id="PR00344">
    <property type="entry name" value="BCTRLSENSOR"/>
</dbReference>
<dbReference type="Gene3D" id="3.30.565.10">
    <property type="entry name" value="Histidine kinase-like ATPase, C-terminal domain"/>
    <property type="match status" value="1"/>
</dbReference>
<feature type="modified residue" description="4-aspartylphosphate" evidence="19">
    <location>
        <position position="716"/>
    </location>
</feature>
<evidence type="ECO:0000256" key="10">
    <source>
        <dbReference type="ARBA" id="ARBA00022777"/>
    </source>
</evidence>
<dbReference type="NCBIfam" id="TIGR00229">
    <property type="entry name" value="sensory_box"/>
    <property type="match status" value="1"/>
</dbReference>
<dbReference type="InterPro" id="IPR001789">
    <property type="entry name" value="Sig_transdc_resp-reg_receiver"/>
</dbReference>
<accession>A0A6L6XSQ0</accession>
<feature type="domain" description="PAS" evidence="23">
    <location>
        <begin position="3"/>
        <end position="73"/>
    </location>
</feature>
<feature type="domain" description="HPt" evidence="25">
    <location>
        <begin position="952"/>
        <end position="1046"/>
    </location>
</feature>
<dbReference type="RefSeq" id="WP_157342186.1">
    <property type="nucleotide sequence ID" value="NZ_WSEK01000004.1"/>
</dbReference>
<dbReference type="GO" id="GO:0005886">
    <property type="term" value="C:plasma membrane"/>
    <property type="evidence" value="ECO:0007669"/>
    <property type="project" value="UniProtKB-SubCell"/>
</dbReference>
<evidence type="ECO:0000256" key="12">
    <source>
        <dbReference type="ARBA" id="ARBA00022989"/>
    </source>
</evidence>
<evidence type="ECO:0000259" key="21">
    <source>
        <dbReference type="PROSITE" id="PS50109"/>
    </source>
</evidence>
<organism evidence="26 27">
    <name type="scientific">Nocardioides agri</name>
    <dbReference type="NCBI Taxonomy" id="2682843"/>
    <lineage>
        <taxon>Bacteria</taxon>
        <taxon>Bacillati</taxon>
        <taxon>Actinomycetota</taxon>
        <taxon>Actinomycetes</taxon>
        <taxon>Propionibacteriales</taxon>
        <taxon>Nocardioidaceae</taxon>
        <taxon>Nocardioides</taxon>
    </lineage>
</organism>
<keyword evidence="5" id="KW-1003">Cell membrane</keyword>
<evidence type="ECO:0000256" key="6">
    <source>
        <dbReference type="ARBA" id="ARBA00022553"/>
    </source>
</evidence>
<dbReference type="PANTHER" id="PTHR45339:SF1">
    <property type="entry name" value="HYBRID SIGNAL TRANSDUCTION HISTIDINE KINASE J"/>
    <property type="match status" value="1"/>
</dbReference>
<dbReference type="SMART" id="SM00073">
    <property type="entry name" value="HPT"/>
    <property type="match status" value="1"/>
</dbReference>
<dbReference type="GO" id="GO:0000155">
    <property type="term" value="F:phosphorelay sensor kinase activity"/>
    <property type="evidence" value="ECO:0007669"/>
    <property type="project" value="InterPro"/>
</dbReference>
<evidence type="ECO:0000256" key="7">
    <source>
        <dbReference type="ARBA" id="ARBA00022679"/>
    </source>
</evidence>
<dbReference type="Gene3D" id="3.30.450.40">
    <property type="match status" value="1"/>
</dbReference>
<dbReference type="SUPFAM" id="SSF55781">
    <property type="entry name" value="GAF domain-like"/>
    <property type="match status" value="1"/>
</dbReference>
<evidence type="ECO:0000256" key="4">
    <source>
        <dbReference type="ARBA" id="ARBA00012438"/>
    </source>
</evidence>
<dbReference type="SMART" id="SM00448">
    <property type="entry name" value="REC"/>
    <property type="match status" value="2"/>
</dbReference>
<evidence type="ECO:0000256" key="17">
    <source>
        <dbReference type="ARBA" id="ARBA00074306"/>
    </source>
</evidence>
<protein>
    <recommendedName>
        <fullName evidence="17">Circadian input-output histidine kinase CikA</fullName>
        <ecNumber evidence="4">2.7.13.3</ecNumber>
    </recommendedName>
    <alternativeName>
        <fullName evidence="16">Sensory/regulatory protein RpfC</fullName>
    </alternativeName>
</protein>
<dbReference type="PANTHER" id="PTHR45339">
    <property type="entry name" value="HYBRID SIGNAL TRANSDUCTION HISTIDINE KINASE J"/>
    <property type="match status" value="1"/>
</dbReference>
<dbReference type="CDD" id="cd00082">
    <property type="entry name" value="HisKA"/>
    <property type="match status" value="1"/>
</dbReference>
<dbReference type="InterPro" id="IPR035965">
    <property type="entry name" value="PAS-like_dom_sf"/>
</dbReference>
<dbReference type="InterPro" id="IPR000700">
    <property type="entry name" value="PAS-assoc_C"/>
</dbReference>
<dbReference type="InterPro" id="IPR029016">
    <property type="entry name" value="GAF-like_dom_sf"/>
</dbReference>
<feature type="coiled-coil region" evidence="20">
    <location>
        <begin position="246"/>
        <end position="273"/>
    </location>
</feature>
<dbReference type="Pfam" id="PF00072">
    <property type="entry name" value="Response_reg"/>
    <property type="match status" value="2"/>
</dbReference>
<evidence type="ECO:0000256" key="2">
    <source>
        <dbReference type="ARBA" id="ARBA00004651"/>
    </source>
</evidence>
<evidence type="ECO:0000256" key="13">
    <source>
        <dbReference type="ARBA" id="ARBA00023012"/>
    </source>
</evidence>
<keyword evidence="6 19" id="KW-0597">Phosphoprotein</keyword>
<dbReference type="Gene3D" id="1.10.287.130">
    <property type="match status" value="1"/>
</dbReference>
<dbReference type="InterPro" id="IPR008207">
    <property type="entry name" value="Sig_transdc_His_kin_Hpt_dom"/>
</dbReference>
<dbReference type="InterPro" id="IPR013656">
    <property type="entry name" value="PAS_4"/>
</dbReference>
<dbReference type="Pfam" id="PF08448">
    <property type="entry name" value="PAS_4"/>
    <property type="match status" value="1"/>
</dbReference>
<dbReference type="InterPro" id="IPR003661">
    <property type="entry name" value="HisK_dim/P_dom"/>
</dbReference>
<dbReference type="SMART" id="SM00388">
    <property type="entry name" value="HisKA"/>
    <property type="match status" value="1"/>
</dbReference>
<dbReference type="InterPro" id="IPR036097">
    <property type="entry name" value="HisK_dim/P_sf"/>
</dbReference>
<dbReference type="SMART" id="SM00091">
    <property type="entry name" value="PAS"/>
    <property type="match status" value="2"/>
</dbReference>
<dbReference type="Gene3D" id="1.20.120.160">
    <property type="entry name" value="HPT domain"/>
    <property type="match status" value="1"/>
</dbReference>
<feature type="domain" description="Response regulatory" evidence="22">
    <location>
        <begin position="662"/>
        <end position="781"/>
    </location>
</feature>
<keyword evidence="20" id="KW-0175">Coiled coil</keyword>
<dbReference type="SUPFAM" id="SSF47384">
    <property type="entry name" value="Homodimeric domain of signal transducing histidine kinase"/>
    <property type="match status" value="1"/>
</dbReference>
<feature type="domain" description="Histidine kinase" evidence="21">
    <location>
        <begin position="422"/>
        <end position="643"/>
    </location>
</feature>
<dbReference type="GO" id="GO:0005524">
    <property type="term" value="F:ATP binding"/>
    <property type="evidence" value="ECO:0007669"/>
    <property type="project" value="UniProtKB-KW"/>
</dbReference>
<dbReference type="InterPro" id="IPR000014">
    <property type="entry name" value="PAS"/>
</dbReference>
<feature type="modified residue" description="4-aspartylphosphate" evidence="19">
    <location>
        <position position="852"/>
    </location>
</feature>
<evidence type="ECO:0000313" key="26">
    <source>
        <dbReference type="EMBL" id="MVQ49496.1"/>
    </source>
</evidence>
<dbReference type="SUPFAM" id="SSF55785">
    <property type="entry name" value="PYP-like sensor domain (PAS domain)"/>
    <property type="match status" value="2"/>
</dbReference>
<gene>
    <name evidence="26" type="ORF">GON03_09925</name>
</gene>
<dbReference type="PROSITE" id="PS50894">
    <property type="entry name" value="HPT"/>
    <property type="match status" value="1"/>
</dbReference>
<dbReference type="InterPro" id="IPR005467">
    <property type="entry name" value="His_kinase_dom"/>
</dbReference>
<dbReference type="Gene3D" id="3.30.450.20">
    <property type="entry name" value="PAS domain"/>
    <property type="match status" value="2"/>
</dbReference>
<dbReference type="FunFam" id="3.30.565.10:FF:000010">
    <property type="entry name" value="Sensor histidine kinase RcsC"/>
    <property type="match status" value="1"/>
</dbReference>
<dbReference type="CDD" id="cd16922">
    <property type="entry name" value="HATPase_EvgS-ArcB-TorS-like"/>
    <property type="match status" value="1"/>
</dbReference>
<feature type="domain" description="PAC" evidence="24">
    <location>
        <begin position="203"/>
        <end position="255"/>
    </location>
</feature>
<keyword evidence="14" id="KW-0472">Membrane</keyword>
<evidence type="ECO:0000256" key="1">
    <source>
        <dbReference type="ARBA" id="ARBA00000085"/>
    </source>
</evidence>
<evidence type="ECO:0000256" key="11">
    <source>
        <dbReference type="ARBA" id="ARBA00022840"/>
    </source>
</evidence>
<comment type="caution">
    <text evidence="26">The sequence shown here is derived from an EMBL/GenBank/DDBJ whole genome shotgun (WGS) entry which is preliminary data.</text>
</comment>
<keyword evidence="9" id="KW-0547">Nucleotide-binding</keyword>
<dbReference type="FunFam" id="1.10.287.130:FF:000002">
    <property type="entry name" value="Two-component osmosensing histidine kinase"/>
    <property type="match status" value="1"/>
</dbReference>
<dbReference type="InterPro" id="IPR011006">
    <property type="entry name" value="CheY-like_superfamily"/>
</dbReference>
<evidence type="ECO:0000256" key="20">
    <source>
        <dbReference type="SAM" id="Coils"/>
    </source>
</evidence>
<dbReference type="EMBL" id="WSEK01000004">
    <property type="protein sequence ID" value="MVQ49496.1"/>
    <property type="molecule type" value="Genomic_DNA"/>
</dbReference>
<sequence length="1050" mass="113901">MDDPGFIRRLFDAHPDGLWVFDDDGVTVWANDHMARMLGRDPASMPGLPVHETMDEQGRRDFSAALARMVESGTGGQNIDSHFVRPDGTAVWGLVSFAPVVDDDGRRIGWLHRVTPYTDRKQLLETINKREQQLATAQQIAHLGSWEWDVRHDRVEWSDEMCRIFGVQQATEIDYLTYLERIHVDDRDLALAALDQGLHGTAFDFDHRIMRPDGEVRWIRGRGIPDVDETGTVWRLSGTAQDTTAVHDADEQAAEATRRLQLLQQMAEVANRATSLRELLFIAGAGVPMNTSWSAVAAYLYGSPAEPPELLDIGRDQSPVPPDAELAERARATGEMAVRAAPGLEETHSIVAMPVFLADEVVCVVELLADEVPPDENSHRLLSQIAHQLGVVAERERSASELAEARDAAMEASRLKSEFLATMSHEIRTPMNGVIGLTDLLLRTDLDEHQRRLAENLQGSGMTLLGIINDILDLSKIESGKLELEAADFDVRGVFDQVASLLSGPAHEKGLELVVACDPDVPAQLRGDSVRLGQVVSNLGANAVKFTDAGEVVIAARIERASSRDVVLRVDVTDTGVGIDPAERERLFEAFTQADPSTTRRHGGTGLGLTISRQLVEALGGEIWVVSEPGSGSTFSFTARLGLVSGSAARRLDVPVQLRGRHVLVVDDNATNRLILEHQLAAWHMRPLAVDSAEAALAALQDARWGRDPFEVVLLDLRMPDTDGLELARQIGALEGLPQPAMLLLTSEPVSRQQVVDAGIRGSLDKPIRHAELHETLLALLAPRPGTTTSAPARRRPALGVRVLVVEDNPVNQLVAAGFLEDLGCAVDLAGDGLEAVALLSGRHSYDVVLMDCRMPRLDGFDATRRIRKQEPPGVRVPIIAMTASALEGVRERCLEAGMDDYLTKPVDGTEVERALRTWAGSTAGGATEAEAIIGVLDPERVRMLEGLVKDGTTFFERTANSFISRVGEQVVAIRDAAESRNANDLLTTAHQLKGSALNLGLPRVAAAAERLESLGAAGRTGDTKALLDDLAAEVEIAVSALVRATGSDR</sequence>
<evidence type="ECO:0000256" key="8">
    <source>
        <dbReference type="ARBA" id="ARBA00022692"/>
    </source>
</evidence>
<dbReference type="InterPro" id="IPR036890">
    <property type="entry name" value="HATPase_C_sf"/>
</dbReference>
<evidence type="ECO:0000259" key="25">
    <source>
        <dbReference type="PROSITE" id="PS50894"/>
    </source>
</evidence>
<dbReference type="Gene3D" id="3.40.50.2300">
    <property type="match status" value="2"/>
</dbReference>
<proteinExistence type="inferred from homology"/>
<evidence type="ECO:0000259" key="22">
    <source>
        <dbReference type="PROSITE" id="PS50110"/>
    </source>
</evidence>
<evidence type="ECO:0000256" key="18">
    <source>
        <dbReference type="PROSITE-ProRule" id="PRU00110"/>
    </source>
</evidence>